<dbReference type="InterPro" id="IPR050524">
    <property type="entry name" value="APC_YAT"/>
</dbReference>
<feature type="transmembrane region" description="Helical" evidence="7">
    <location>
        <begin position="342"/>
        <end position="362"/>
    </location>
</feature>
<dbReference type="OrthoDB" id="9780162at2"/>
<feature type="transmembrane region" description="Helical" evidence="7">
    <location>
        <begin position="51"/>
        <end position="68"/>
    </location>
</feature>
<accession>A0A1G6Y3V8</accession>
<feature type="transmembrane region" description="Helical" evidence="7">
    <location>
        <begin position="368"/>
        <end position="392"/>
    </location>
</feature>
<keyword evidence="3 7" id="KW-0812">Transmembrane</keyword>
<feature type="transmembrane region" description="Helical" evidence="7">
    <location>
        <begin position="163"/>
        <end position="183"/>
    </location>
</feature>
<keyword evidence="10" id="KW-1185">Reference proteome</keyword>
<feature type="transmembrane region" description="Helical" evidence="7">
    <location>
        <begin position="102"/>
        <end position="124"/>
    </location>
</feature>
<feature type="transmembrane region" description="Helical" evidence="7">
    <location>
        <begin position="239"/>
        <end position="261"/>
    </location>
</feature>
<dbReference type="PROSITE" id="PS00218">
    <property type="entry name" value="AMINO_ACID_PERMEASE_1"/>
    <property type="match status" value="1"/>
</dbReference>
<comment type="subcellular location">
    <subcellularLocation>
        <location evidence="1">Membrane</location>
        <topology evidence="1">Multi-pass membrane protein</topology>
    </subcellularLocation>
</comment>
<dbReference type="FunFam" id="1.20.1740.10:FF:000001">
    <property type="entry name" value="Amino acid permease"/>
    <property type="match status" value="1"/>
</dbReference>
<dbReference type="STRING" id="2741.SAMN04489866_10874"/>
<evidence type="ECO:0000256" key="2">
    <source>
        <dbReference type="ARBA" id="ARBA00022448"/>
    </source>
</evidence>
<gene>
    <name evidence="9" type="ORF">SAMN04489866_10874</name>
</gene>
<feature type="transmembrane region" description="Helical" evidence="7">
    <location>
        <begin position="21"/>
        <end position="39"/>
    </location>
</feature>
<dbReference type="Gene3D" id="1.20.1740.10">
    <property type="entry name" value="Amino acid/polyamine transporter I"/>
    <property type="match status" value="1"/>
</dbReference>
<proteinExistence type="predicted"/>
<feature type="transmembrane region" description="Helical" evidence="7">
    <location>
        <begin position="413"/>
        <end position="433"/>
    </location>
</feature>
<dbReference type="Proteomes" id="UP000198995">
    <property type="component" value="Unassembled WGS sequence"/>
</dbReference>
<evidence type="ECO:0000256" key="4">
    <source>
        <dbReference type="ARBA" id="ARBA00022970"/>
    </source>
</evidence>
<evidence type="ECO:0000256" key="3">
    <source>
        <dbReference type="ARBA" id="ARBA00022692"/>
    </source>
</evidence>
<dbReference type="EMBL" id="FNAF01000008">
    <property type="protein sequence ID" value="SDD85030.1"/>
    <property type="molecule type" value="Genomic_DNA"/>
</dbReference>
<keyword evidence="5 7" id="KW-1133">Transmembrane helix</keyword>
<dbReference type="InterPro" id="IPR004841">
    <property type="entry name" value="AA-permease/SLC12A_dom"/>
</dbReference>
<dbReference type="PANTHER" id="PTHR43341:SF1">
    <property type="entry name" value="GENERAL AMINO-ACID PERMEASE GAP1"/>
    <property type="match status" value="1"/>
</dbReference>
<dbReference type="AlphaFoldDB" id="A0A1G6Y3V8"/>
<keyword evidence="6 7" id="KW-0472">Membrane</keyword>
<feature type="domain" description="Amino acid permease/ SLC12A" evidence="8">
    <location>
        <begin position="20"/>
        <end position="475"/>
    </location>
</feature>
<dbReference type="Pfam" id="PF00324">
    <property type="entry name" value="AA_permease"/>
    <property type="match status" value="1"/>
</dbReference>
<dbReference type="GO" id="GO:0016020">
    <property type="term" value="C:membrane"/>
    <property type="evidence" value="ECO:0007669"/>
    <property type="project" value="UniProtKB-SubCell"/>
</dbReference>
<feature type="transmembrane region" description="Helical" evidence="7">
    <location>
        <begin position="203"/>
        <end position="227"/>
    </location>
</feature>
<organism evidence="9 10">
    <name type="scientific">Peptococcus niger</name>
    <dbReference type="NCBI Taxonomy" id="2741"/>
    <lineage>
        <taxon>Bacteria</taxon>
        <taxon>Bacillati</taxon>
        <taxon>Bacillota</taxon>
        <taxon>Clostridia</taxon>
        <taxon>Eubacteriales</taxon>
        <taxon>Peptococcaceae</taxon>
        <taxon>Peptococcus</taxon>
    </lineage>
</organism>
<dbReference type="PANTHER" id="PTHR43341">
    <property type="entry name" value="AMINO ACID PERMEASE"/>
    <property type="match status" value="1"/>
</dbReference>
<name>A0A1G6Y3V8_PEPNI</name>
<evidence type="ECO:0000256" key="5">
    <source>
        <dbReference type="ARBA" id="ARBA00022989"/>
    </source>
</evidence>
<feature type="transmembrane region" description="Helical" evidence="7">
    <location>
        <begin position="130"/>
        <end position="151"/>
    </location>
</feature>
<reference evidence="9 10" key="1">
    <citation type="submission" date="2016-10" db="EMBL/GenBank/DDBJ databases">
        <authorList>
            <person name="de Groot N.N."/>
        </authorList>
    </citation>
    <scope>NUCLEOTIDE SEQUENCE [LARGE SCALE GENOMIC DNA]</scope>
    <source>
        <strain evidence="9 10">DSM 20475</strain>
    </source>
</reference>
<evidence type="ECO:0000259" key="8">
    <source>
        <dbReference type="Pfam" id="PF00324"/>
    </source>
</evidence>
<protein>
    <submittedName>
        <fullName evidence="9">Lysine:proton symporter, AAT family</fullName>
    </submittedName>
</protein>
<evidence type="ECO:0000256" key="7">
    <source>
        <dbReference type="SAM" id="Phobius"/>
    </source>
</evidence>
<dbReference type="RefSeq" id="WP_091792029.1">
    <property type="nucleotide sequence ID" value="NZ_FNAF01000008.1"/>
</dbReference>
<dbReference type="GO" id="GO:0015171">
    <property type="term" value="F:amino acid transmembrane transporter activity"/>
    <property type="evidence" value="ECO:0007669"/>
    <property type="project" value="TreeGrafter"/>
</dbReference>
<dbReference type="PIRSF" id="PIRSF006060">
    <property type="entry name" value="AA_transporter"/>
    <property type="match status" value="1"/>
</dbReference>
<evidence type="ECO:0000256" key="1">
    <source>
        <dbReference type="ARBA" id="ARBA00004141"/>
    </source>
</evidence>
<feature type="transmembrane region" description="Helical" evidence="7">
    <location>
        <begin position="445"/>
        <end position="465"/>
    </location>
</feature>
<dbReference type="InterPro" id="IPR004840">
    <property type="entry name" value="Amino_acid_permease_CS"/>
</dbReference>
<sequence length="485" mass="52483">MGEKANITFDNLQRGLKGRHIHMIALGGTIGTGIFVALGGSLSTAGPGGTLLAYAVIGIMVYFLMMSLGEMSTFMPVSGAFETYASKFIDPAVGFALGWNYWINWSITLASELVAAAMLIKFWLPDSSSLLWSGLFLTILVGLNLLSAKAYGESEFWFASIKVITIVIFLILGTLIITGIIGGKPMGFHNWTIGDAPFVGGPTAFFGVFLIAGYSFMGTEVIGVAAGESDNPKKDIPKAVSTVFWRIMIFYIGTIVVISFITPYTDPDLLQNGISSVGTSPFTLVFKRTGMALAASVMNAVILTAVLSCGNTGLYAGSRMLFAMAKEGKAPKLFLKLNRRGVPVFAVLFTAAVGMLAFLTSPSGTGRVYIWLINGAGLTSFMAWFGIAASHYRFRKAFLHQNIDLEILPFKSSFFPFGPTLGMLLCGLVIVGQGFTELSASVIDWTGMIVSYISIPVFLLLFLTYKIRHKTKFVKYQDINLKIHK</sequence>
<evidence type="ECO:0000313" key="10">
    <source>
        <dbReference type="Proteomes" id="UP000198995"/>
    </source>
</evidence>
<evidence type="ECO:0000313" key="9">
    <source>
        <dbReference type="EMBL" id="SDD85030.1"/>
    </source>
</evidence>
<keyword evidence="4" id="KW-0029">Amino-acid transport</keyword>
<keyword evidence="2" id="KW-0813">Transport</keyword>
<evidence type="ECO:0000256" key="6">
    <source>
        <dbReference type="ARBA" id="ARBA00023136"/>
    </source>
</evidence>
<feature type="transmembrane region" description="Helical" evidence="7">
    <location>
        <begin position="291"/>
        <end position="316"/>
    </location>
</feature>